<dbReference type="PANTHER" id="PTHR34847:SF1">
    <property type="entry name" value="NODULATION PROTEIN U"/>
    <property type="match status" value="1"/>
</dbReference>
<keyword evidence="5" id="KW-1185">Reference proteome</keyword>
<dbReference type="SUPFAM" id="SSF53067">
    <property type="entry name" value="Actin-like ATPase domain"/>
    <property type="match status" value="1"/>
</dbReference>
<name>A0A2S1LTL3_9FLAO</name>
<dbReference type="CDD" id="cd24098">
    <property type="entry name" value="ASKHA_NBD_TobZ_N"/>
    <property type="match status" value="1"/>
</dbReference>
<protein>
    <recommendedName>
        <fullName evidence="6">Transferase</fullName>
    </recommendedName>
</protein>
<reference evidence="4 5" key="1">
    <citation type="submission" date="2017-04" db="EMBL/GenBank/DDBJ databases">
        <title>Complete genome sequence of Flavobacterium kingsejong AJ004.</title>
        <authorList>
            <person name="Lee P.C."/>
        </authorList>
    </citation>
    <scope>NUCLEOTIDE SEQUENCE [LARGE SCALE GENOMIC DNA]</scope>
    <source>
        <strain evidence="4 5">AJ004</strain>
    </source>
</reference>
<feature type="domain" description="Carbamoyltransferase" evidence="2">
    <location>
        <begin position="8"/>
        <end position="67"/>
    </location>
</feature>
<feature type="domain" description="Carbamoyltransferase C-terminal" evidence="3">
    <location>
        <begin position="396"/>
        <end position="565"/>
    </location>
</feature>
<dbReference type="AlphaFoldDB" id="A0A2S1LTL3"/>
<dbReference type="Gene3D" id="3.90.870.20">
    <property type="entry name" value="Carbamoyltransferase, C-terminal domain"/>
    <property type="match status" value="1"/>
</dbReference>
<dbReference type="PANTHER" id="PTHR34847">
    <property type="entry name" value="NODULATION PROTEIN U"/>
    <property type="match status" value="1"/>
</dbReference>
<evidence type="ECO:0000313" key="5">
    <source>
        <dbReference type="Proteomes" id="UP000244677"/>
    </source>
</evidence>
<dbReference type="Gene3D" id="3.30.420.40">
    <property type="match status" value="1"/>
</dbReference>
<feature type="domain" description="Carbamoyltransferase" evidence="2">
    <location>
        <begin position="94"/>
        <end position="338"/>
    </location>
</feature>
<dbReference type="InterPro" id="IPR003696">
    <property type="entry name" value="Carbtransf_dom"/>
</dbReference>
<evidence type="ECO:0000313" key="4">
    <source>
        <dbReference type="EMBL" id="AWG27105.1"/>
    </source>
</evidence>
<gene>
    <name evidence="4" type="ORF">FK004_18720</name>
</gene>
<dbReference type="GO" id="GO:0003824">
    <property type="term" value="F:catalytic activity"/>
    <property type="evidence" value="ECO:0007669"/>
    <property type="project" value="InterPro"/>
</dbReference>
<dbReference type="InterPro" id="IPR031730">
    <property type="entry name" value="Carbam_trans_C"/>
</dbReference>
<sequence length="565" mass="63184">MKSPIYILGTGLSHNGSAILLKDGRVCAGIEKERLSRIKHDGGNDTLAVQYCLDAEGITLKDLALVVQCANLDIPDRNYFKGKRLFAAAPELKVITISHHLAHAYSAVGTSPFTECAVMVIDGCGSQLEHFLELHPEQKKYIPQNLQDDIHMQCEKDSFYHFDGQQLIPLVKDFSRMATSKSNIFSPPTTLHSIGGFYATISNYIFGDLDDVGKLMGLAPFGTSGVFDFKAFEFQSGNVLVNEDWKSQLTNPSHGYDYFKTHFDYYANVARWAQEQVEQAVITCITNRLEQFPHDNLCYSGGVALNAVANAKLQDSNTVKNIYFEPAAADNGLALGCAFYGWLEYLKMPKVAHDGSTCFGKHYTNEAIDAAFAKAENQKYTPTKYNSDEALMDYCAAQLVQGKTIGWFQSGCEFGPRSLGRRSILAHPGIENMKDHINRDIKFREDFRPFAPAVLKDKVDEYFVTGRNSPYMILVDQTRPEYREALQNVTHKDGSARVQTVEASWNPKFAGLLTEFYRQSGIAVLLNTSLNKRGMPIVETPEEAIQLFEITALDILVIENYVLEK</sequence>
<dbReference type="Pfam" id="PF16861">
    <property type="entry name" value="Carbam_trans_C"/>
    <property type="match status" value="1"/>
</dbReference>
<dbReference type="Proteomes" id="UP000244677">
    <property type="component" value="Chromosome"/>
</dbReference>
<dbReference type="KEGG" id="fki:FK004_18720"/>
<dbReference type="OrthoDB" id="9780777at2"/>
<evidence type="ECO:0000256" key="1">
    <source>
        <dbReference type="ARBA" id="ARBA00006129"/>
    </source>
</evidence>
<evidence type="ECO:0008006" key="6">
    <source>
        <dbReference type="Google" id="ProtNLM"/>
    </source>
</evidence>
<proteinExistence type="inferred from homology"/>
<dbReference type="EMBL" id="CP020919">
    <property type="protein sequence ID" value="AWG27105.1"/>
    <property type="molecule type" value="Genomic_DNA"/>
</dbReference>
<organism evidence="4 5">
    <name type="scientific">Flavobacterium kingsejongi</name>
    <dbReference type="NCBI Taxonomy" id="1678728"/>
    <lineage>
        <taxon>Bacteria</taxon>
        <taxon>Pseudomonadati</taxon>
        <taxon>Bacteroidota</taxon>
        <taxon>Flavobacteriia</taxon>
        <taxon>Flavobacteriales</taxon>
        <taxon>Flavobacteriaceae</taxon>
        <taxon>Flavobacterium</taxon>
    </lineage>
</organism>
<dbReference type="RefSeq" id="WP_108738595.1">
    <property type="nucleotide sequence ID" value="NZ_CP020919.1"/>
</dbReference>
<dbReference type="InterPro" id="IPR038152">
    <property type="entry name" value="Carbam_trans_C_sf"/>
</dbReference>
<evidence type="ECO:0000259" key="3">
    <source>
        <dbReference type="Pfam" id="PF16861"/>
    </source>
</evidence>
<dbReference type="InterPro" id="IPR043129">
    <property type="entry name" value="ATPase_NBD"/>
</dbReference>
<comment type="similarity">
    <text evidence="1">Belongs to the NodU/CmcH family.</text>
</comment>
<accession>A0A2S1LTL3</accession>
<dbReference type="InterPro" id="IPR051338">
    <property type="entry name" value="NodU/CmcH_Carbamoyltrnsfr"/>
</dbReference>
<evidence type="ECO:0000259" key="2">
    <source>
        <dbReference type="Pfam" id="PF02543"/>
    </source>
</evidence>
<dbReference type="Pfam" id="PF02543">
    <property type="entry name" value="Carbam_trans_N"/>
    <property type="match status" value="2"/>
</dbReference>